<dbReference type="EMBL" id="CZAU01000038">
    <property type="protein sequence ID" value="CUQ06268.1"/>
    <property type="molecule type" value="Genomic_DNA"/>
</dbReference>
<dbReference type="PANTHER" id="PTHR45661">
    <property type="entry name" value="SURFACE ANTIGEN"/>
    <property type="match status" value="1"/>
</dbReference>
<dbReference type="PANTHER" id="PTHR45661:SF3">
    <property type="entry name" value="IG-LIKE DOMAIN-CONTAINING PROTEIN"/>
    <property type="match status" value="1"/>
</dbReference>
<dbReference type="SUPFAM" id="SSF49373">
    <property type="entry name" value="Invasin/intimin cell-adhesion fragments"/>
    <property type="match status" value="1"/>
</dbReference>
<dbReference type="Gene3D" id="3.80.10.10">
    <property type="entry name" value="Ribonuclease Inhibitor"/>
    <property type="match status" value="2"/>
</dbReference>
<dbReference type="Pfam" id="PF13306">
    <property type="entry name" value="LRR_5"/>
    <property type="match status" value="2"/>
</dbReference>
<dbReference type="SUPFAM" id="SSF49265">
    <property type="entry name" value="Fibronectin type III"/>
    <property type="match status" value="1"/>
</dbReference>
<dbReference type="InterPro" id="IPR026906">
    <property type="entry name" value="LRR_5"/>
</dbReference>
<organism evidence="1 2">
    <name type="scientific">Anaerostipes hadrus</name>
    <dbReference type="NCBI Taxonomy" id="649756"/>
    <lineage>
        <taxon>Bacteria</taxon>
        <taxon>Bacillati</taxon>
        <taxon>Bacillota</taxon>
        <taxon>Clostridia</taxon>
        <taxon>Lachnospirales</taxon>
        <taxon>Lachnospiraceae</taxon>
        <taxon>Anaerostipes</taxon>
    </lineage>
</organism>
<protein>
    <recommendedName>
        <fullName evidence="3">Fibronectin type-III domain-containing protein</fullName>
    </recommendedName>
</protein>
<dbReference type="Gene3D" id="2.60.40.1080">
    <property type="match status" value="1"/>
</dbReference>
<dbReference type="InterPro" id="IPR032675">
    <property type="entry name" value="LRR_dom_sf"/>
</dbReference>
<accession>A0A174TEA7</accession>
<dbReference type="InterPro" id="IPR013783">
    <property type="entry name" value="Ig-like_fold"/>
</dbReference>
<reference evidence="1 2" key="1">
    <citation type="submission" date="2015-09" db="EMBL/GenBank/DDBJ databases">
        <authorList>
            <consortium name="Pathogen Informatics"/>
        </authorList>
    </citation>
    <scope>NUCLEOTIDE SEQUENCE [LARGE SCALE GENOMIC DNA]</scope>
    <source>
        <strain evidence="1 2">2789STDY5834908</strain>
    </source>
</reference>
<proteinExistence type="predicted"/>
<dbReference type="InterPro" id="IPR036116">
    <property type="entry name" value="FN3_sf"/>
</dbReference>
<dbReference type="SUPFAM" id="SSF52058">
    <property type="entry name" value="L domain-like"/>
    <property type="match status" value="1"/>
</dbReference>
<dbReference type="InterPro" id="IPR008964">
    <property type="entry name" value="Invasin/intimin_cell_adhesion"/>
</dbReference>
<evidence type="ECO:0000313" key="1">
    <source>
        <dbReference type="EMBL" id="CUQ06268.1"/>
    </source>
</evidence>
<sequence>MNKRMKKWIFCMMLAIAVIWGEKNILCPQSNVAAAENEDDKIQGTYGDNLKWSFKDGVFIVSGTGEIPAYFSRKLQKQGNEFYADRVKEIVVEEGIDQIAKSAFEGCSWTKKVTLPEGIKVIGDEAFSTVYRLTEINLPDGLETIGDKAFYYNSLKKVQIPESVSSIGKEAFSENAALEEINIPRKITKLNDKTFFRCRSLTKIDFPSNLESIGNRAFSGCVNLQEIKIPEKVSVIGVGAFSYCQKIKDTRWPDKIKTINDRMFEGCEHLEKIHMPEDLETIGDAVFEDCVNIEEMKVPQTVKSIGEYAFAGCTKLQNIELPDRLKVLESHIFNGCTSLEEFQFSKAIQNIKEDAFKDCTKLKYLVIPDSVTKIGEEAFQGCKGLEYIKLSRNIEVLRDQTFMNCESLTSIEIPSGVLTLEYKVISGCEKLKMIILPESVVSIQQYSIGWDLKEVPIIGTSGSAAERYAQDYRRVFKRYIDWNCDHDYYQNILINGTTKKDGAEAKHCEKCGYTILQNLSRPVSVKPKVAALSYNGRKNFPQVEIRLANGKILDDKYYSCLHEENNIDPGTYHMKIQLKNGYEGILECTYQIVKSDCEIRYHGKDEIVGSYDEAIPLKITANRRNAKMIYKVSDPKSLTVDEKGIIRAKNVGRYTVTVYIPEDGNYKRSNEIKVKVRIIPAKIKLQSAKAKLRRKISIKWIRDTKVQGYHISYSTNKNMLNSKTITIKKNKTTSAVLKNLKSKKKYYIEIYGYKKEKVGKRYTDVIGPVTKKTIKTK</sequence>
<dbReference type="RefSeq" id="WP_055161761.1">
    <property type="nucleotide sequence ID" value="NZ_CZAU01000038.1"/>
</dbReference>
<dbReference type="Gene3D" id="2.60.40.10">
    <property type="entry name" value="Immunoglobulins"/>
    <property type="match status" value="1"/>
</dbReference>
<dbReference type="InterPro" id="IPR003961">
    <property type="entry name" value="FN3_dom"/>
</dbReference>
<dbReference type="Proteomes" id="UP000095564">
    <property type="component" value="Unassembled WGS sequence"/>
</dbReference>
<dbReference type="AlphaFoldDB" id="A0A174TEA7"/>
<gene>
    <name evidence="1" type="ORF">ERS852520_02946</name>
</gene>
<dbReference type="OrthoDB" id="1994173at2"/>
<name>A0A174TEA7_ANAHA</name>
<evidence type="ECO:0008006" key="3">
    <source>
        <dbReference type="Google" id="ProtNLM"/>
    </source>
</evidence>
<dbReference type="InterPro" id="IPR053139">
    <property type="entry name" value="Surface_bspA-like"/>
</dbReference>
<evidence type="ECO:0000313" key="2">
    <source>
        <dbReference type="Proteomes" id="UP000095564"/>
    </source>
</evidence>
<dbReference type="CDD" id="cd00063">
    <property type="entry name" value="FN3"/>
    <property type="match status" value="1"/>
</dbReference>